<dbReference type="PRINTS" id="PR00146">
    <property type="entry name" value="DHPICSNTHASE"/>
</dbReference>
<dbReference type="RefSeq" id="WP_134561818.1">
    <property type="nucleotide sequence ID" value="NZ_SOFS01000026.1"/>
</dbReference>
<evidence type="ECO:0000256" key="2">
    <source>
        <dbReference type="ARBA" id="ARBA00023239"/>
    </source>
</evidence>
<dbReference type="SMART" id="SM01130">
    <property type="entry name" value="DHDPS"/>
    <property type="match status" value="1"/>
</dbReference>
<accession>A0ABY2IKK6</accession>
<dbReference type="EMBL" id="SOFS01000026">
    <property type="protein sequence ID" value="TFC19133.1"/>
    <property type="molecule type" value="Genomic_DNA"/>
</dbReference>
<dbReference type="Pfam" id="PF00701">
    <property type="entry name" value="DHDPS"/>
    <property type="match status" value="1"/>
</dbReference>
<dbReference type="Gene3D" id="3.20.20.70">
    <property type="entry name" value="Aldolase class I"/>
    <property type="match status" value="1"/>
</dbReference>
<evidence type="ECO:0000313" key="5">
    <source>
        <dbReference type="Proteomes" id="UP000297604"/>
    </source>
</evidence>
<evidence type="ECO:0000256" key="3">
    <source>
        <dbReference type="PIRNR" id="PIRNR001365"/>
    </source>
</evidence>
<comment type="caution">
    <text evidence="4">The sequence shown here is derived from an EMBL/GenBank/DDBJ whole genome shotgun (WGS) entry which is preliminary data.</text>
</comment>
<dbReference type="InterPro" id="IPR002220">
    <property type="entry name" value="DapA-like"/>
</dbReference>
<sequence>MNIFTGLSAFPLTPFQNDAVDEHAFVGLIQRLSVAKVDSITTLGSTGSYAYLTPDERARVVGLAVEHAGETPVFAGVGALRTSQVLTNIDHAEQAGVAGVLLAPMSYQPLTDDDVFELFRTVTEHTELPVIVYDNPGTTHFTFSTDLYARIARLPGIASIKIPGVPPDPAAARAHVSAIRAMVPKHVTIGVSGDAFAATGLNAGCDAWYSVIGGVLPAAALRITRAAQEGRAADAAAESERLAPLWRLFTEFGGSLRVVAAIAEYLGLAPHACLPLPILGLTEAKRVRIAEVVRELRLDRWTHSSGPVLLRLRTNC</sequence>
<protein>
    <submittedName>
        <fullName evidence="4">Dihydrodipicolinate synthase family protein</fullName>
    </submittedName>
</protein>
<dbReference type="PANTHER" id="PTHR12128:SF66">
    <property type="entry name" value="4-HYDROXY-2-OXOGLUTARATE ALDOLASE, MITOCHONDRIAL"/>
    <property type="match status" value="1"/>
</dbReference>
<dbReference type="Proteomes" id="UP000297604">
    <property type="component" value="Unassembled WGS sequence"/>
</dbReference>
<evidence type="ECO:0000313" key="4">
    <source>
        <dbReference type="EMBL" id="TFC19133.1"/>
    </source>
</evidence>
<keyword evidence="2 3" id="KW-0456">Lyase</keyword>
<gene>
    <name evidence="4" type="ORF">E3O46_12830</name>
</gene>
<evidence type="ECO:0000256" key="1">
    <source>
        <dbReference type="ARBA" id="ARBA00007592"/>
    </source>
</evidence>
<dbReference type="PANTHER" id="PTHR12128">
    <property type="entry name" value="DIHYDRODIPICOLINATE SYNTHASE"/>
    <property type="match status" value="1"/>
</dbReference>
<reference evidence="4 5" key="1">
    <citation type="submission" date="2019-03" db="EMBL/GenBank/DDBJ databases">
        <title>Genomics of glacier-inhabiting Cryobacterium strains.</title>
        <authorList>
            <person name="Liu Q."/>
            <person name="Xin Y.-H."/>
        </authorList>
    </citation>
    <scope>NUCLEOTIDE SEQUENCE [LARGE SCALE GENOMIC DNA]</scope>
    <source>
        <strain evidence="4 5">MDB1-5</strain>
    </source>
</reference>
<name>A0ABY2IKK6_9MICO</name>
<comment type="similarity">
    <text evidence="1 3">Belongs to the DapA family.</text>
</comment>
<dbReference type="InterPro" id="IPR013785">
    <property type="entry name" value="Aldolase_TIM"/>
</dbReference>
<proteinExistence type="inferred from homology"/>
<organism evidence="4 5">
    <name type="scientific">Cryobacterium glucosi</name>
    <dbReference type="NCBI Taxonomy" id="1259175"/>
    <lineage>
        <taxon>Bacteria</taxon>
        <taxon>Bacillati</taxon>
        <taxon>Actinomycetota</taxon>
        <taxon>Actinomycetes</taxon>
        <taxon>Micrococcales</taxon>
        <taxon>Microbacteriaceae</taxon>
        <taxon>Cryobacterium</taxon>
    </lineage>
</organism>
<dbReference type="SUPFAM" id="SSF51569">
    <property type="entry name" value="Aldolase"/>
    <property type="match status" value="1"/>
</dbReference>
<dbReference type="CDD" id="cd00408">
    <property type="entry name" value="DHDPS-like"/>
    <property type="match status" value="1"/>
</dbReference>
<dbReference type="PIRSF" id="PIRSF001365">
    <property type="entry name" value="DHDPS"/>
    <property type="match status" value="1"/>
</dbReference>
<keyword evidence="5" id="KW-1185">Reference proteome</keyword>